<keyword evidence="5" id="KW-0326">Glycosidase</keyword>
<sequence>ALDFVISEARKNKIRLILSLVNNWDAYGGKAQYVRWGRNAGLNLHSNDAFFWDPTLRSYFKAHVKGRKGQDWNQGSASINKITELLKLFLQSVLTRVNTLTKVVYKDDPTVFAWELINEGRCQSDPTGDTFHVWIEEMAAYVKSIDPNHLVGIGTEGFYGPYSLDRIEFNPYSCAHQEGTDFIRNHQAVGIDFASIHIYPGT</sequence>
<feature type="domain" description="Glycoside hydrolase family 5" evidence="6">
    <location>
        <begin position="2"/>
        <end position="200"/>
    </location>
</feature>
<dbReference type="Proteomes" id="UP000824469">
    <property type="component" value="Unassembled WGS sequence"/>
</dbReference>
<evidence type="ECO:0000313" key="8">
    <source>
        <dbReference type="Proteomes" id="UP000824469"/>
    </source>
</evidence>
<dbReference type="OMA" id="INEGRCQ"/>
<feature type="non-terminal residue" evidence="7">
    <location>
        <position position="1"/>
    </location>
</feature>
<dbReference type="AlphaFoldDB" id="A0AA38F5M9"/>
<dbReference type="InterPro" id="IPR045053">
    <property type="entry name" value="MAN-like"/>
</dbReference>
<keyword evidence="8" id="KW-1185">Reference proteome</keyword>
<dbReference type="PANTHER" id="PTHR31451">
    <property type="match status" value="1"/>
</dbReference>
<evidence type="ECO:0000256" key="5">
    <source>
        <dbReference type="ARBA" id="ARBA00023295"/>
    </source>
</evidence>
<comment type="catalytic activity">
    <reaction evidence="1">
        <text>Random hydrolysis of (1-&gt;4)-beta-D-mannosidic linkages in mannans, galactomannans and glucomannans.</text>
        <dbReference type="EC" id="3.2.1.78"/>
    </reaction>
</comment>
<name>A0AA38F5M9_TAXCH</name>
<keyword evidence="4" id="KW-0378">Hydrolase</keyword>
<evidence type="ECO:0000256" key="1">
    <source>
        <dbReference type="ARBA" id="ARBA00001678"/>
    </source>
</evidence>
<evidence type="ECO:0000256" key="4">
    <source>
        <dbReference type="ARBA" id="ARBA00022801"/>
    </source>
</evidence>
<evidence type="ECO:0000313" key="7">
    <source>
        <dbReference type="EMBL" id="KAH9290573.1"/>
    </source>
</evidence>
<dbReference type="PANTHER" id="PTHR31451:SF54">
    <property type="entry name" value="MANNAN ENDO-1,4-BETA-MANNOSIDASE 6"/>
    <property type="match status" value="1"/>
</dbReference>
<dbReference type="Gene3D" id="3.20.20.80">
    <property type="entry name" value="Glycosidases"/>
    <property type="match status" value="1"/>
</dbReference>
<evidence type="ECO:0000256" key="3">
    <source>
        <dbReference type="ARBA" id="ARBA00012706"/>
    </source>
</evidence>
<dbReference type="SUPFAM" id="SSF51445">
    <property type="entry name" value="(Trans)glycosidases"/>
    <property type="match status" value="1"/>
</dbReference>
<feature type="non-terminal residue" evidence="7">
    <location>
        <position position="202"/>
    </location>
</feature>
<protein>
    <recommendedName>
        <fullName evidence="3">mannan endo-1,4-beta-mannosidase</fullName>
        <ecNumber evidence="3">3.2.1.78</ecNumber>
    </recommendedName>
</protein>
<reference evidence="7 8" key="1">
    <citation type="journal article" date="2021" name="Nat. Plants">
        <title>The Taxus genome provides insights into paclitaxel biosynthesis.</title>
        <authorList>
            <person name="Xiong X."/>
            <person name="Gou J."/>
            <person name="Liao Q."/>
            <person name="Li Y."/>
            <person name="Zhou Q."/>
            <person name="Bi G."/>
            <person name="Li C."/>
            <person name="Du R."/>
            <person name="Wang X."/>
            <person name="Sun T."/>
            <person name="Guo L."/>
            <person name="Liang H."/>
            <person name="Lu P."/>
            <person name="Wu Y."/>
            <person name="Zhang Z."/>
            <person name="Ro D.K."/>
            <person name="Shang Y."/>
            <person name="Huang S."/>
            <person name="Yan J."/>
        </authorList>
    </citation>
    <scope>NUCLEOTIDE SEQUENCE [LARGE SCALE GENOMIC DNA]</scope>
    <source>
        <strain evidence="7">Ta-2019</strain>
    </source>
</reference>
<evidence type="ECO:0000256" key="2">
    <source>
        <dbReference type="ARBA" id="ARBA00005641"/>
    </source>
</evidence>
<comment type="caution">
    <text evidence="7">The sequence shown here is derived from an EMBL/GenBank/DDBJ whole genome shotgun (WGS) entry which is preliminary data.</text>
</comment>
<comment type="similarity">
    <text evidence="2">Belongs to the glycosyl hydrolase 5 (cellulase A) family.</text>
</comment>
<accession>A0AA38F5M9</accession>
<dbReference type="Pfam" id="PF26410">
    <property type="entry name" value="GH5_mannosidase"/>
    <property type="match status" value="1"/>
</dbReference>
<dbReference type="EC" id="3.2.1.78" evidence="3"/>
<dbReference type="GO" id="GO:0016985">
    <property type="term" value="F:mannan endo-1,4-beta-mannosidase activity"/>
    <property type="evidence" value="ECO:0007669"/>
    <property type="project" value="UniProtKB-EC"/>
</dbReference>
<organism evidence="7 8">
    <name type="scientific">Taxus chinensis</name>
    <name type="common">Chinese yew</name>
    <name type="synonym">Taxus wallichiana var. chinensis</name>
    <dbReference type="NCBI Taxonomy" id="29808"/>
    <lineage>
        <taxon>Eukaryota</taxon>
        <taxon>Viridiplantae</taxon>
        <taxon>Streptophyta</taxon>
        <taxon>Embryophyta</taxon>
        <taxon>Tracheophyta</taxon>
        <taxon>Spermatophyta</taxon>
        <taxon>Pinopsida</taxon>
        <taxon>Pinidae</taxon>
        <taxon>Conifers II</taxon>
        <taxon>Cupressales</taxon>
        <taxon>Taxaceae</taxon>
        <taxon>Taxus</taxon>
    </lineage>
</organism>
<dbReference type="InterPro" id="IPR001547">
    <property type="entry name" value="Glyco_hydro_5"/>
</dbReference>
<evidence type="ECO:0000259" key="6">
    <source>
        <dbReference type="Pfam" id="PF26410"/>
    </source>
</evidence>
<dbReference type="InterPro" id="IPR017853">
    <property type="entry name" value="GH"/>
</dbReference>
<gene>
    <name evidence="7" type="ORF">KI387_034690</name>
</gene>
<dbReference type="EMBL" id="JAHRHJ020003813">
    <property type="protein sequence ID" value="KAH9290573.1"/>
    <property type="molecule type" value="Genomic_DNA"/>
</dbReference>
<proteinExistence type="inferred from homology"/>